<protein>
    <recommendedName>
        <fullName evidence="3">UDENN domain-containing protein</fullName>
    </recommendedName>
</protein>
<keyword evidence="5" id="KW-1185">Reference proteome</keyword>
<feature type="region of interest" description="Disordered" evidence="2">
    <location>
        <begin position="512"/>
        <end position="586"/>
    </location>
</feature>
<feature type="compositionally biased region" description="Basic and acidic residues" evidence="2">
    <location>
        <begin position="327"/>
        <end position="337"/>
    </location>
</feature>
<organism evidence="4 5">
    <name type="scientific">Mytilus galloprovincialis</name>
    <name type="common">Mediterranean mussel</name>
    <dbReference type="NCBI Taxonomy" id="29158"/>
    <lineage>
        <taxon>Eukaryota</taxon>
        <taxon>Metazoa</taxon>
        <taxon>Spiralia</taxon>
        <taxon>Lophotrochozoa</taxon>
        <taxon>Mollusca</taxon>
        <taxon>Bivalvia</taxon>
        <taxon>Autobranchia</taxon>
        <taxon>Pteriomorphia</taxon>
        <taxon>Mytilida</taxon>
        <taxon>Mytiloidea</taxon>
        <taxon>Mytilidae</taxon>
        <taxon>Mytilinae</taxon>
        <taxon>Mytilus</taxon>
    </lineage>
</organism>
<evidence type="ECO:0000256" key="2">
    <source>
        <dbReference type="SAM" id="MobiDB-lite"/>
    </source>
</evidence>
<feature type="compositionally biased region" description="Basic and acidic residues" evidence="2">
    <location>
        <begin position="529"/>
        <end position="539"/>
    </location>
</feature>
<evidence type="ECO:0000313" key="5">
    <source>
        <dbReference type="Proteomes" id="UP000596742"/>
    </source>
</evidence>
<feature type="region of interest" description="Disordered" evidence="2">
    <location>
        <begin position="270"/>
        <end position="300"/>
    </location>
</feature>
<dbReference type="Pfam" id="PF09794">
    <property type="entry name" value="Avl9"/>
    <property type="match status" value="1"/>
</dbReference>
<proteinExistence type="inferred from homology"/>
<feature type="compositionally biased region" description="Polar residues" evidence="2">
    <location>
        <begin position="405"/>
        <end position="416"/>
    </location>
</feature>
<accession>A0A8B6F4R4</accession>
<evidence type="ECO:0000313" key="4">
    <source>
        <dbReference type="EMBL" id="VDI44590.1"/>
    </source>
</evidence>
<evidence type="ECO:0000259" key="3">
    <source>
        <dbReference type="PROSITE" id="PS50211"/>
    </source>
</evidence>
<name>A0A8B6F4R4_MYTGA</name>
<gene>
    <name evidence="4" type="ORF">MGAL_10B006622</name>
</gene>
<dbReference type="GO" id="GO:0005737">
    <property type="term" value="C:cytoplasm"/>
    <property type="evidence" value="ECO:0007669"/>
    <property type="project" value="TreeGrafter"/>
</dbReference>
<dbReference type="PROSITE" id="PS50211">
    <property type="entry name" value="DENN"/>
    <property type="match status" value="1"/>
</dbReference>
<evidence type="ECO:0000256" key="1">
    <source>
        <dbReference type="ARBA" id="ARBA00038178"/>
    </source>
</evidence>
<reference evidence="4" key="1">
    <citation type="submission" date="2018-11" db="EMBL/GenBank/DDBJ databases">
        <authorList>
            <person name="Alioto T."/>
            <person name="Alioto T."/>
        </authorList>
    </citation>
    <scope>NUCLEOTIDE SEQUENCE</scope>
</reference>
<dbReference type="InterPro" id="IPR051731">
    <property type="entry name" value="DENND11/AVL9_GEFs"/>
</dbReference>
<feature type="region of interest" description="Disordered" evidence="2">
    <location>
        <begin position="327"/>
        <end position="348"/>
    </location>
</feature>
<sequence length="877" mass="97811">MGDQTFTTESPVLHVVVIGFHHKKGCQVEFSYPPLIEGNPVDSNQVPEEWKHLPSLGIPDGAHNYTKDTIFFHLPSRQEKHKTVYGVACYRQIDTKDLVNKSSDVTRSSVQKSVCVLSKLPLFGLIQTKLELITHAYFDEKDFSKVQLLEETYKNLTTSLSDSLKEGSHMCLGMSVRDVVVEFKHKIVVLFKLILLERRVLFSGTPVERLCNSLLSVLSLFPGMIEYGLEEAATCGGERLLSPTLHPAMYGSTESDEYLEVHYHDEKPVLKTSSDSSLNKQTSDKAELNRSLSVEPQPLTIDRECEVDKDSEGSTVGSDYVRVEAEVKESCDTEAEKSSTQSSDLNNCDNIDNADIAKPDISGSSPIGFCNGILIGEHNFGETKLTANTQTPQKSTKGDKEKQPKTPTSADSIQSDPFMNMKSITHIEAVQTGEIIKNNSSVVNIEEYAEKCEEFDENEKSSNLELSLNLEDLKRSNSIEDIDSPESIQKIDREDCFSWEEDSLLLTIDPNLDSSGDHSEQLKAANSLAEKKSEADERLSQPIENPFTKTSQLLDGDVEKKEDVSFTDIPLTENNSKAEEKDSPGKKAAALKNKLSTAFGGFNVKEKIRNRKANNNKMIPMQDLKVKVPTIPKLQQDDCGFPLIIFTKGYICHPYLSLQYYDLLNDVNIRGFVIGATNILFRQKRHLTDAVVEVSEEKIDFHDKELQKLLNLTTADLRFADILVKAVVGDSEDSLFETTGWEGGDEWLRAQFKVYLQSLLVTCKQDDVKLHEDFGLPFLQSFKTTQCYRVWSGDTHPGMSGIPLGHPCHGNLGVSDIKVRLAHSMQSTERGKKINAAVTQTGKFVGGAITTAKSAVSSWFSNLTTDWKKEEKSEPES</sequence>
<dbReference type="Proteomes" id="UP000596742">
    <property type="component" value="Unassembled WGS sequence"/>
</dbReference>
<feature type="domain" description="UDENN" evidence="3">
    <location>
        <begin position="13"/>
        <end position="423"/>
    </location>
</feature>
<dbReference type="PANTHER" id="PTHR31017">
    <property type="entry name" value="LATE SECRETORY PATHWAY PROTEIN AVL9-RELATED"/>
    <property type="match status" value="1"/>
</dbReference>
<dbReference type="OrthoDB" id="26278at2759"/>
<dbReference type="InterPro" id="IPR037516">
    <property type="entry name" value="Tripartite_DENN"/>
</dbReference>
<dbReference type="InterPro" id="IPR018307">
    <property type="entry name" value="ABL9/DENND6_dom"/>
</dbReference>
<dbReference type="EMBL" id="UYJE01006279">
    <property type="protein sequence ID" value="VDI44590.1"/>
    <property type="molecule type" value="Genomic_DNA"/>
</dbReference>
<feature type="compositionally biased region" description="Basic and acidic residues" evidence="2">
    <location>
        <begin position="576"/>
        <end position="585"/>
    </location>
</feature>
<feature type="compositionally biased region" description="Polar residues" evidence="2">
    <location>
        <begin position="271"/>
        <end position="281"/>
    </location>
</feature>
<dbReference type="AlphaFoldDB" id="A0A8B6F4R4"/>
<comment type="caution">
    <text evidence="4">The sequence shown here is derived from an EMBL/GenBank/DDBJ whole genome shotgun (WGS) entry which is preliminary data.</text>
</comment>
<comment type="similarity">
    <text evidence="1">Belongs to the AVL9 family.</text>
</comment>
<dbReference type="PANTHER" id="PTHR31017:SF1">
    <property type="entry name" value="LATE SECRETORY PATHWAY PROTEIN AVL9 HOMOLOG"/>
    <property type="match status" value="1"/>
</dbReference>
<feature type="region of interest" description="Disordered" evidence="2">
    <location>
        <begin position="387"/>
        <end position="416"/>
    </location>
</feature>